<dbReference type="PROSITE" id="PS51257">
    <property type="entry name" value="PROKAR_LIPOPROTEIN"/>
    <property type="match status" value="1"/>
</dbReference>
<comment type="caution">
    <text evidence="2">The sequence shown here is derived from an EMBL/GenBank/DDBJ whole genome shotgun (WGS) entry which is preliminary data.</text>
</comment>
<keyword evidence="3" id="KW-1185">Reference proteome</keyword>
<evidence type="ECO:0000313" key="3">
    <source>
        <dbReference type="Proteomes" id="UP001500736"/>
    </source>
</evidence>
<dbReference type="Proteomes" id="UP001500736">
    <property type="component" value="Unassembled WGS sequence"/>
</dbReference>
<proteinExistence type="predicted"/>
<feature type="chain" id="PRO_5046058145" description="DUF1735 domain-containing protein" evidence="1">
    <location>
        <begin position="21"/>
        <end position="283"/>
    </location>
</feature>
<accession>A0ABN1JXY8</accession>
<keyword evidence="1" id="KW-0732">Signal</keyword>
<reference evidence="2 3" key="1">
    <citation type="journal article" date="2019" name="Int. J. Syst. Evol. Microbiol.">
        <title>The Global Catalogue of Microorganisms (GCM) 10K type strain sequencing project: providing services to taxonomists for standard genome sequencing and annotation.</title>
        <authorList>
            <consortium name="The Broad Institute Genomics Platform"/>
            <consortium name="The Broad Institute Genome Sequencing Center for Infectious Disease"/>
            <person name="Wu L."/>
            <person name="Ma J."/>
        </authorList>
    </citation>
    <scope>NUCLEOTIDE SEQUENCE [LARGE SCALE GENOMIC DNA]</scope>
    <source>
        <strain evidence="2 3">JCM 15976</strain>
    </source>
</reference>
<evidence type="ECO:0000256" key="1">
    <source>
        <dbReference type="SAM" id="SignalP"/>
    </source>
</evidence>
<dbReference type="EMBL" id="BAAAGF010000005">
    <property type="protein sequence ID" value="GAA0748927.1"/>
    <property type="molecule type" value="Genomic_DNA"/>
</dbReference>
<organism evidence="2 3">
    <name type="scientific">Gaetbulibacter jejuensis</name>
    <dbReference type="NCBI Taxonomy" id="584607"/>
    <lineage>
        <taxon>Bacteria</taxon>
        <taxon>Pseudomonadati</taxon>
        <taxon>Bacteroidota</taxon>
        <taxon>Flavobacteriia</taxon>
        <taxon>Flavobacteriales</taxon>
        <taxon>Flavobacteriaceae</taxon>
        <taxon>Gaetbulibacter</taxon>
    </lineage>
</organism>
<protein>
    <recommendedName>
        <fullName evidence="4">DUF1735 domain-containing protein</fullName>
    </recommendedName>
</protein>
<evidence type="ECO:0000313" key="2">
    <source>
        <dbReference type="EMBL" id="GAA0748927.1"/>
    </source>
</evidence>
<feature type="signal peptide" evidence="1">
    <location>
        <begin position="1"/>
        <end position="20"/>
    </location>
</feature>
<gene>
    <name evidence="2" type="ORF">GCM10009431_27970</name>
</gene>
<evidence type="ECO:0008006" key="4">
    <source>
        <dbReference type="Google" id="ProtNLM"/>
    </source>
</evidence>
<sequence>MKKILKISLVLLTFIGFVSCDSTDDDTSYLDNRTPVAYFVPGNSGTLLVEEEAPAVYTVTVGISEAQATDRSYVVSVDPSSTAQSGVDYSINLSNLVIPAGSVVGTFTVTGIYAGTTLAGSSLKLNLDSVEETSVLARSQFNLSIFRSCPVDSDFLTGSYMMQQISGTAPFGIGSAFGGNQIVDITADANTRTFNYVYAPGSFDSPYFMTLDLICGNVFVSGTIQPGNGTLGCGNGSIGQSTGSTPGAYDSADDSEVTVNILDFEPDSGCATNYEAVIKLIKQ</sequence>
<name>A0ABN1JXY8_9FLAO</name>
<dbReference type="RefSeq" id="WP_343799269.1">
    <property type="nucleotide sequence ID" value="NZ_BAAAGF010000005.1"/>
</dbReference>